<evidence type="ECO:0000313" key="3">
    <source>
        <dbReference type="EMBL" id="PIK59810.1"/>
    </source>
</evidence>
<dbReference type="GO" id="GO:0005096">
    <property type="term" value="F:GTPase activator activity"/>
    <property type="evidence" value="ECO:0007669"/>
    <property type="project" value="InterPro"/>
</dbReference>
<dbReference type="InterPro" id="IPR048255">
    <property type="entry name" value="IML1_N"/>
</dbReference>
<feature type="compositionally biased region" description="Low complexity" evidence="1">
    <location>
        <begin position="468"/>
        <end position="493"/>
    </location>
</feature>
<sequence length="1055" mass="120485">MIGEFQLTSCNHLLVQVKSFKTSLQQRDVISIEQGIAGLFKLRAYKPMNSSLHFHQNLKFLGIRAQVLDLWSGGTKVTCGVVNSDTWVSFRSSTALVTINIQMSSEMWEFDTCGDLYMEKAVNGFLTELFQKWTEKNICHEVTIVLFSRTYYEVNSLNEIPEAARSRMHVDYAGQVYEDFYRVVAQNVRSDDWRPFLTTVKKVVQRYEKDIQQHINKVPGMPKGITSKASQGNVLEAINMSMNVFDNHYINRNFDRTGQLVIVITPGAGVFEADRTLTDLTKQRIIDYGIGSDIVCLAEQPPHAVPLIMFHDAIGKDVSYTVKYSIVHWLNYSFYFSPSQRRMLASSKTSFIPRMRVPERQVPDGGEDPPSLPRLKTPHPVIQYQQQTGSKDVDEDEIYREYDRKIFQIPQDTNKKLESLINNPFSPSTLKVKLTADRRRWTHAFPRGPMGEVVQTHHQISGSLYVTSDSESGEGNLDSSSSGSSPQNLSLDSLQENESSLLTPFVSESKRRVGCAWGITGEQAWSPFLQTGVDWKSLTATACFPVTTDFFPDNTSLQSEYFESPYTMDIPREENSSSERNILQEIINELIFQRLIQDFQLVIIPEKELNSLGQRGSSNLPLVTDESKNEFVMSCGTTFHKLTLNEELRNITVVRYISRHTEPGLKARMSYHYNLLAVGMSGYDLAHTRVHHKPLEDDWNYRDNYICRECLQSREEDFEFIEKLKFWSSRYLLLPSCASTVKKLQEEEFAGRLDVFQPRDDATKKQLLSGFFKFAETLNKKRAQVKHQKIANETPVASRKISRPSGAAMPTNTQPSQSPSLSTIQTVLSNVSFTPKDESQGNPSSHQTTTLEKLTKVSPPHSIAMAMANENSGLAMITSDQKNFPAHTFISYDAVQWIQENIDTNLTFIEAMSILQILLQEKHIQPVFKSKESTSEFLYGYYWYCITPFDILTVSNHLSAFFFLLNRESEEHPSATSEVLDQMFEAACVPPVKSTTKKEEKHPMYKHMEFEVGSSSYNKRFWKCQLGFHEIYDPDEAFEVELQWVTSTPLALNEM</sequence>
<dbReference type="STRING" id="307972.A0A2G8LI02"/>
<gene>
    <name evidence="3" type="ORF">BSL78_03265</name>
</gene>
<dbReference type="InterPro" id="IPR000591">
    <property type="entry name" value="DEP_dom"/>
</dbReference>
<comment type="caution">
    <text evidence="3">The sequence shown here is derived from an EMBL/GenBank/DDBJ whole genome shotgun (WGS) entry which is preliminary data.</text>
</comment>
<dbReference type="EMBL" id="MRZV01000073">
    <property type="protein sequence ID" value="PIK59810.1"/>
    <property type="molecule type" value="Genomic_DNA"/>
</dbReference>
<dbReference type="GO" id="GO:0010508">
    <property type="term" value="P:positive regulation of autophagy"/>
    <property type="evidence" value="ECO:0007669"/>
    <property type="project" value="TreeGrafter"/>
</dbReference>
<dbReference type="GO" id="GO:1990130">
    <property type="term" value="C:GATOR1 complex"/>
    <property type="evidence" value="ECO:0007669"/>
    <property type="project" value="TreeGrafter"/>
</dbReference>
<proteinExistence type="predicted"/>
<feature type="compositionally biased region" description="Polar residues" evidence="1">
    <location>
        <begin position="840"/>
        <end position="852"/>
    </location>
</feature>
<evidence type="ECO:0000256" key="1">
    <source>
        <dbReference type="SAM" id="MobiDB-lite"/>
    </source>
</evidence>
<dbReference type="GO" id="GO:0005765">
    <property type="term" value="C:lysosomal membrane"/>
    <property type="evidence" value="ECO:0007669"/>
    <property type="project" value="TreeGrafter"/>
</dbReference>
<dbReference type="InterPro" id="IPR036388">
    <property type="entry name" value="WH-like_DNA-bd_sf"/>
</dbReference>
<dbReference type="PROSITE" id="PS50186">
    <property type="entry name" value="DEP"/>
    <property type="match status" value="1"/>
</dbReference>
<dbReference type="InterPro" id="IPR055213">
    <property type="entry name" value="IML1_double_psi_beta_barrel"/>
</dbReference>
<dbReference type="InterPro" id="IPR036390">
    <property type="entry name" value="WH_DNA-bd_sf"/>
</dbReference>
<dbReference type="Proteomes" id="UP000230750">
    <property type="component" value="Unassembled WGS sequence"/>
</dbReference>
<dbReference type="SMART" id="SM00049">
    <property type="entry name" value="DEP"/>
    <property type="match status" value="1"/>
</dbReference>
<dbReference type="InterPro" id="IPR027244">
    <property type="entry name" value="IML1"/>
</dbReference>
<dbReference type="OrthoDB" id="39497at2759"/>
<feature type="compositionally biased region" description="Polar residues" evidence="1">
    <location>
        <begin position="810"/>
        <end position="821"/>
    </location>
</feature>
<dbReference type="PANTHER" id="PTHR13179">
    <property type="entry name" value="DEP DOMAIN CONTAINING PROTEIN 5"/>
    <property type="match status" value="1"/>
</dbReference>
<dbReference type="PANTHER" id="PTHR13179:SF8">
    <property type="entry name" value="GATOR COMPLEX PROTEIN DEPDC5"/>
    <property type="match status" value="1"/>
</dbReference>
<keyword evidence="4" id="KW-1185">Reference proteome</keyword>
<dbReference type="SUPFAM" id="SSF46785">
    <property type="entry name" value="Winged helix' DNA-binding domain"/>
    <property type="match status" value="1"/>
</dbReference>
<dbReference type="AlphaFoldDB" id="A0A2G8LI02"/>
<feature type="region of interest" description="Disordered" evidence="1">
    <location>
        <begin position="785"/>
        <end position="821"/>
    </location>
</feature>
<accession>A0A2G8LI02</accession>
<dbReference type="GO" id="GO:0034198">
    <property type="term" value="P:cellular response to amino acid starvation"/>
    <property type="evidence" value="ECO:0007669"/>
    <property type="project" value="TreeGrafter"/>
</dbReference>
<dbReference type="Pfam" id="PF12257">
    <property type="entry name" value="IML1"/>
    <property type="match status" value="1"/>
</dbReference>
<feature type="non-terminal residue" evidence="3">
    <location>
        <position position="1055"/>
    </location>
</feature>
<dbReference type="Pfam" id="PF23013">
    <property type="entry name" value="IML1_N"/>
    <property type="match status" value="1"/>
</dbReference>
<reference evidence="3 4" key="1">
    <citation type="journal article" date="2017" name="PLoS Biol.">
        <title>The sea cucumber genome provides insights into morphological evolution and visceral regeneration.</title>
        <authorList>
            <person name="Zhang X."/>
            <person name="Sun L."/>
            <person name="Yuan J."/>
            <person name="Sun Y."/>
            <person name="Gao Y."/>
            <person name="Zhang L."/>
            <person name="Li S."/>
            <person name="Dai H."/>
            <person name="Hamel J.F."/>
            <person name="Liu C."/>
            <person name="Yu Y."/>
            <person name="Liu S."/>
            <person name="Lin W."/>
            <person name="Guo K."/>
            <person name="Jin S."/>
            <person name="Xu P."/>
            <person name="Storey K.B."/>
            <person name="Huan P."/>
            <person name="Zhang T."/>
            <person name="Zhou Y."/>
            <person name="Zhang J."/>
            <person name="Lin C."/>
            <person name="Li X."/>
            <person name="Xing L."/>
            <person name="Huo D."/>
            <person name="Sun M."/>
            <person name="Wang L."/>
            <person name="Mercier A."/>
            <person name="Li F."/>
            <person name="Yang H."/>
            <person name="Xiang J."/>
        </authorList>
    </citation>
    <scope>NUCLEOTIDE SEQUENCE [LARGE SCALE GENOMIC DNA]</scope>
    <source>
        <strain evidence="3">Shaxun</strain>
        <tissue evidence="3">Muscle</tissue>
    </source>
</reference>
<name>A0A2G8LI02_STIJA</name>
<feature type="region of interest" description="Disordered" evidence="1">
    <location>
        <begin position="466"/>
        <end position="493"/>
    </location>
</feature>
<evidence type="ECO:0000259" key="2">
    <source>
        <dbReference type="PROSITE" id="PS50186"/>
    </source>
</evidence>
<protein>
    <submittedName>
        <fullName evidence="3">Putative DEP domain-containing protein 5</fullName>
    </submittedName>
</protein>
<organism evidence="3 4">
    <name type="scientific">Stichopus japonicus</name>
    <name type="common">Sea cucumber</name>
    <dbReference type="NCBI Taxonomy" id="307972"/>
    <lineage>
        <taxon>Eukaryota</taxon>
        <taxon>Metazoa</taxon>
        <taxon>Echinodermata</taxon>
        <taxon>Eleutherozoa</taxon>
        <taxon>Echinozoa</taxon>
        <taxon>Holothuroidea</taxon>
        <taxon>Aspidochirotacea</taxon>
        <taxon>Aspidochirotida</taxon>
        <taxon>Stichopodidae</taxon>
        <taxon>Apostichopus</taxon>
    </lineage>
</organism>
<feature type="region of interest" description="Disordered" evidence="1">
    <location>
        <begin position="833"/>
        <end position="854"/>
    </location>
</feature>
<dbReference type="Gene3D" id="1.10.10.10">
    <property type="entry name" value="Winged helix-like DNA-binding domain superfamily/Winged helix DNA-binding domain"/>
    <property type="match status" value="1"/>
</dbReference>
<feature type="domain" description="DEP" evidence="2">
    <location>
        <begin position="887"/>
        <end position="946"/>
    </location>
</feature>
<dbReference type="GO" id="GO:1904262">
    <property type="term" value="P:negative regulation of TORC1 signaling"/>
    <property type="evidence" value="ECO:0007669"/>
    <property type="project" value="TreeGrafter"/>
</dbReference>
<dbReference type="GO" id="GO:0035556">
    <property type="term" value="P:intracellular signal transduction"/>
    <property type="evidence" value="ECO:0007669"/>
    <property type="project" value="InterPro"/>
</dbReference>
<evidence type="ECO:0000313" key="4">
    <source>
        <dbReference type="Proteomes" id="UP000230750"/>
    </source>
</evidence>